<dbReference type="PANTHER" id="PTHR37477:SF1">
    <property type="entry name" value="COBALT-PRECORRIN-5A HYDROLASE"/>
    <property type="match status" value="1"/>
</dbReference>
<reference evidence="3" key="1">
    <citation type="submission" date="2022-10" db="EMBL/GenBank/DDBJ databases">
        <title>Vagococcus sp. isolated from poultry meat.</title>
        <authorList>
            <person name="Johansson P."/>
            <person name="Bjorkroth J."/>
        </authorList>
    </citation>
    <scope>NUCLEOTIDE SEQUENCE</scope>
    <source>
        <strain evidence="3">STAA11</strain>
    </source>
</reference>
<evidence type="ECO:0000313" key="4">
    <source>
        <dbReference type="Proteomes" id="UP001179647"/>
    </source>
</evidence>
<dbReference type="InterPro" id="IPR038029">
    <property type="entry name" value="GbiG_N_sf"/>
</dbReference>
<dbReference type="Gene3D" id="3.40.50.11220">
    <property type="match status" value="1"/>
</dbReference>
<dbReference type="KEGG" id="vie:OL234_07035"/>
<dbReference type="SUPFAM" id="SSF159672">
    <property type="entry name" value="CbiG N-terminal domain-like"/>
    <property type="match status" value="1"/>
</dbReference>
<dbReference type="PANTHER" id="PTHR37477">
    <property type="entry name" value="COBALT-PRECORRIN-5A HYDROLASE"/>
    <property type="match status" value="1"/>
</dbReference>
<name>A0AAF0I8P6_9ENTE</name>
<dbReference type="AlphaFoldDB" id="A0AAF0I8P6"/>
<dbReference type="EMBL" id="CP110232">
    <property type="protein sequence ID" value="WEG72737.1"/>
    <property type="molecule type" value="Genomic_DNA"/>
</dbReference>
<gene>
    <name evidence="3" type="ORF">OL234_07035</name>
</gene>
<dbReference type="Pfam" id="PF11760">
    <property type="entry name" value="CbiG_N"/>
    <property type="match status" value="1"/>
</dbReference>
<feature type="domain" description="Cobalamin synthesis G N-terminal" evidence="2">
    <location>
        <begin position="62"/>
        <end position="141"/>
    </location>
</feature>
<dbReference type="InterPro" id="IPR002750">
    <property type="entry name" value="CobE/GbiG_C"/>
</dbReference>
<keyword evidence="4" id="KW-1185">Reference proteome</keyword>
<dbReference type="Proteomes" id="UP001179647">
    <property type="component" value="Chromosome"/>
</dbReference>
<dbReference type="InterPro" id="IPR021744">
    <property type="entry name" value="CbiG_N"/>
</dbReference>
<protein>
    <submittedName>
        <fullName evidence="3">Cobalt-precorrin 5A hydrolase</fullName>
    </submittedName>
</protein>
<dbReference type="GO" id="GO:0016787">
    <property type="term" value="F:hydrolase activity"/>
    <property type="evidence" value="ECO:0007669"/>
    <property type="project" value="UniProtKB-KW"/>
</dbReference>
<evidence type="ECO:0000313" key="3">
    <source>
        <dbReference type="EMBL" id="WEG72737.1"/>
    </source>
</evidence>
<dbReference type="InterPro" id="IPR036518">
    <property type="entry name" value="CobE/GbiG_C_sf"/>
</dbReference>
<evidence type="ECO:0000259" key="1">
    <source>
        <dbReference type="Pfam" id="PF01890"/>
    </source>
</evidence>
<accession>A0AAF0I8P6</accession>
<dbReference type="GO" id="GO:0009236">
    <property type="term" value="P:cobalamin biosynthetic process"/>
    <property type="evidence" value="ECO:0007669"/>
    <property type="project" value="InterPro"/>
</dbReference>
<feature type="domain" description="CobE/GbiG C-terminal" evidence="1">
    <location>
        <begin position="238"/>
        <end position="354"/>
    </location>
</feature>
<proteinExistence type="predicted"/>
<sequence>MVQKDKQLVYESVAIVSLTEAGRQQAECIETLFQGADSYVTAKRKKRVSEKLLPKASFKESLQQLFVDYDYLICIMATGIVVRSLAAVVEDKRYDPAVLVLDEKAQCVISLLSGHIGGGNDLTRELAEALGAIPVITTATDTQNVTALDLIAKSSKASYENFREKTLIFNSLLAAHGTVGFYQENPYIKDLRGLTVLDSLVEIPEKLDGLIVVSTNKEPSCFKTLTIPTVQVVPKHYLLGMGSRKDIAKEIVAQAFANFCELYDLSPLSISKIVSIDVKKNEKGLIALADQLACPFETYSKDVLKEASTYYPSSDFVKKQVGIGNVASSSAHYASNGQVLTERYSYQGVTIVLAKKDNNGGID</sequence>
<dbReference type="Gene3D" id="3.30.420.180">
    <property type="entry name" value="CobE/GbiG C-terminal domain"/>
    <property type="match status" value="1"/>
</dbReference>
<dbReference type="RefSeq" id="WP_275468539.1">
    <property type="nucleotide sequence ID" value="NZ_CP110232.1"/>
</dbReference>
<dbReference type="Pfam" id="PF01890">
    <property type="entry name" value="CbiG_C"/>
    <property type="match status" value="1"/>
</dbReference>
<dbReference type="InterPro" id="IPR052553">
    <property type="entry name" value="CbiG_hydrolase"/>
</dbReference>
<keyword evidence="3" id="KW-0378">Hydrolase</keyword>
<dbReference type="SUPFAM" id="SSF159664">
    <property type="entry name" value="CobE/GbiG C-terminal domain-like"/>
    <property type="match status" value="1"/>
</dbReference>
<organism evidence="3 4">
    <name type="scientific">Vagococcus intermedius</name>
    <dbReference type="NCBI Taxonomy" id="2991418"/>
    <lineage>
        <taxon>Bacteria</taxon>
        <taxon>Bacillati</taxon>
        <taxon>Bacillota</taxon>
        <taxon>Bacilli</taxon>
        <taxon>Lactobacillales</taxon>
        <taxon>Enterococcaceae</taxon>
        <taxon>Vagococcus</taxon>
    </lineage>
</organism>
<evidence type="ECO:0000259" key="2">
    <source>
        <dbReference type="Pfam" id="PF11760"/>
    </source>
</evidence>